<keyword evidence="1" id="KW-1133">Transmembrane helix</keyword>
<evidence type="ECO:0000313" key="4">
    <source>
        <dbReference type="Proteomes" id="UP000663508"/>
    </source>
</evidence>
<feature type="transmembrane region" description="Helical" evidence="1">
    <location>
        <begin position="70"/>
        <end position="95"/>
    </location>
</feature>
<dbReference type="KEGG" id="mind:mvi_36150"/>
<dbReference type="InterPro" id="IPR017850">
    <property type="entry name" value="Alkaline_phosphatase_core_sf"/>
</dbReference>
<reference evidence="3" key="1">
    <citation type="submission" date="2020-11" db="EMBL/GenBank/DDBJ databases">
        <title>Complete genome sequence of a novel pathogenic Methylobacterium strain isolated from rice in Vietnam.</title>
        <authorList>
            <person name="Lai K."/>
            <person name="Okazaki S."/>
            <person name="Higashi K."/>
            <person name="Mori H."/>
            <person name="Toyoda A."/>
            <person name="Kurokawa K."/>
        </authorList>
    </citation>
    <scope>NUCLEOTIDE SEQUENCE</scope>
    <source>
        <strain evidence="3">VL1</strain>
    </source>
</reference>
<keyword evidence="1" id="KW-0812">Transmembrane</keyword>
<evidence type="ECO:0000256" key="1">
    <source>
        <dbReference type="SAM" id="Phobius"/>
    </source>
</evidence>
<keyword evidence="1" id="KW-0472">Membrane</keyword>
<feature type="transmembrane region" description="Helical" evidence="1">
    <location>
        <begin position="21"/>
        <end position="40"/>
    </location>
</feature>
<feature type="transmembrane region" description="Helical" evidence="1">
    <location>
        <begin position="46"/>
        <end position="63"/>
    </location>
</feature>
<evidence type="ECO:0000313" key="3">
    <source>
        <dbReference type="EMBL" id="BCM85154.1"/>
    </source>
</evidence>
<dbReference type="Proteomes" id="UP000663508">
    <property type="component" value="Chromosome"/>
</dbReference>
<feature type="transmembrane region" description="Helical" evidence="1">
    <location>
        <begin position="147"/>
        <end position="169"/>
    </location>
</feature>
<dbReference type="Pfam" id="PF00884">
    <property type="entry name" value="Sulfatase"/>
    <property type="match status" value="1"/>
</dbReference>
<accession>A0A8H8WVI8</accession>
<gene>
    <name evidence="3" type="ORF">mvi_36150</name>
</gene>
<feature type="transmembrane region" description="Helical" evidence="1">
    <location>
        <begin position="115"/>
        <end position="135"/>
    </location>
</feature>
<dbReference type="InterPro" id="IPR000917">
    <property type="entry name" value="Sulfatase_N"/>
</dbReference>
<sequence length="458" mass="48932">MPVAMLQIARRFLRRLRPERPDLLLLVGGLVLPNILALIAGTVAGVPARTSAIALYAALALLAGRVRGWILALLGLATVLFDLTEVVGRMFFLGFDATVRSIDLDVLAGLLATPAYAAGSAVMVAVTVAYLAFLMRAGPAMRRGGRLTFAAATAALIIGDGLANGTAAYDFGAVASLGHRFESASLLSGFDALPDQVRPPRRVLMVVVESLGLLRDPGEQAVLTAPFEDPDLRRLYTVATGTTAFFGATASGEMRELCGTYRSYDEAFVDEDPACLPERFAARGYRTVSLHGFQAGFYHRVHWYPQAGFQHSLFAHELETRFPHPCGGPFPGACDTDVAEAVATEIAKPGPAFVYWLTLSSHVPVAPGTGTPRQHCGTPESRFSDREVCAMVEVWQDVFAAVARLAVAHPGTEILLVGDHAPPLWRRNARDAFAPGRVPWIRLSPVPVPATGLAAANP</sequence>
<dbReference type="SUPFAM" id="SSF53649">
    <property type="entry name" value="Alkaline phosphatase-like"/>
    <property type="match status" value="1"/>
</dbReference>
<name>A0A8H8WVI8_9HYPH</name>
<dbReference type="Gene3D" id="3.40.720.10">
    <property type="entry name" value="Alkaline Phosphatase, subunit A"/>
    <property type="match status" value="1"/>
</dbReference>
<dbReference type="EMBL" id="AP024145">
    <property type="protein sequence ID" value="BCM85154.1"/>
    <property type="molecule type" value="Genomic_DNA"/>
</dbReference>
<feature type="domain" description="Sulfatase N-terminal" evidence="2">
    <location>
        <begin position="235"/>
        <end position="367"/>
    </location>
</feature>
<evidence type="ECO:0000259" key="2">
    <source>
        <dbReference type="Pfam" id="PF00884"/>
    </source>
</evidence>
<proteinExistence type="predicted"/>
<organism evidence="3 4">
    <name type="scientific">Methylobacterium indicum</name>
    <dbReference type="NCBI Taxonomy" id="1775910"/>
    <lineage>
        <taxon>Bacteria</taxon>
        <taxon>Pseudomonadati</taxon>
        <taxon>Pseudomonadota</taxon>
        <taxon>Alphaproteobacteria</taxon>
        <taxon>Hyphomicrobiales</taxon>
        <taxon>Methylobacteriaceae</taxon>
        <taxon>Methylobacterium</taxon>
    </lineage>
</organism>
<dbReference type="AlphaFoldDB" id="A0A8H8WVI8"/>
<protein>
    <recommendedName>
        <fullName evidence="2">Sulfatase N-terminal domain-containing protein</fullName>
    </recommendedName>
</protein>